<dbReference type="Pfam" id="PF02371">
    <property type="entry name" value="Transposase_20"/>
    <property type="match status" value="1"/>
</dbReference>
<dbReference type="EMBL" id="RKHG01000001">
    <property type="protein sequence ID" value="ROR53332.1"/>
    <property type="molecule type" value="Genomic_DNA"/>
</dbReference>
<sequence length="407" mass="43769">MNQDSGFDIWCGLDVGKQAHHACALDAAGKRVFDKPLPQDQKRLEELFDKLQSHGRVLVVVDQPNTIGALPIAVARSMGIQVAYLPGLAMRRAADLYPGNAKTDARDAFIIADAARTMPHTLRRVDAGEETLAELKVLVGFDEDLAAEATRLSNRIRGLLTQIHPALERVVGPRLTTKQGLAVVEQLGGPQGMAAASKSKLLRVITKAYPRNAQDFADAITQALTEQTVTVAGTAAAEQVLPKLAASLRATLDQRAELAVQVEKVVDAHPLAEVLTSMPGVGVRTAARILLDVGDASQFPTAGHLAAYAGLAPVTRRSGTSIRGEFPARSGNKHLKRALFLSAFAALKDPTSRAYYDRKRAQGKKHNAALICLSRRRCDVLFAMIKNREPYRAPAPTPEPSPMPLAA</sequence>
<evidence type="ECO:0000259" key="1">
    <source>
        <dbReference type="Pfam" id="PF01548"/>
    </source>
</evidence>
<dbReference type="GO" id="GO:0003677">
    <property type="term" value="F:DNA binding"/>
    <property type="evidence" value="ECO:0007669"/>
    <property type="project" value="InterPro"/>
</dbReference>
<evidence type="ECO:0000313" key="3">
    <source>
        <dbReference type="EMBL" id="ROR53332.1"/>
    </source>
</evidence>
<protein>
    <submittedName>
        <fullName evidence="3">Transposase IS116/IS110/IS902 family protein</fullName>
    </submittedName>
</protein>
<dbReference type="PANTHER" id="PTHR33055">
    <property type="entry name" value="TRANSPOSASE FOR INSERTION SEQUENCE ELEMENT IS1111A"/>
    <property type="match status" value="1"/>
</dbReference>
<dbReference type="PANTHER" id="PTHR33055:SF3">
    <property type="entry name" value="PUTATIVE TRANSPOSASE FOR IS117-RELATED"/>
    <property type="match status" value="1"/>
</dbReference>
<dbReference type="Proteomes" id="UP000275749">
    <property type="component" value="Unassembled WGS sequence"/>
</dbReference>
<feature type="domain" description="Transposase IS110-like N-terminal" evidence="1">
    <location>
        <begin position="11"/>
        <end position="165"/>
    </location>
</feature>
<dbReference type="GO" id="GO:0006313">
    <property type="term" value="P:DNA transposition"/>
    <property type="evidence" value="ECO:0007669"/>
    <property type="project" value="InterPro"/>
</dbReference>
<dbReference type="RefSeq" id="WP_123576808.1">
    <property type="nucleotide sequence ID" value="NZ_RKHG01000001.1"/>
</dbReference>
<dbReference type="InterPro" id="IPR003346">
    <property type="entry name" value="Transposase_20"/>
</dbReference>
<dbReference type="GO" id="GO:0004803">
    <property type="term" value="F:transposase activity"/>
    <property type="evidence" value="ECO:0007669"/>
    <property type="project" value="InterPro"/>
</dbReference>
<dbReference type="InterPro" id="IPR047650">
    <property type="entry name" value="Transpos_IS110"/>
</dbReference>
<dbReference type="InterPro" id="IPR002525">
    <property type="entry name" value="Transp_IS110-like_N"/>
</dbReference>
<reference evidence="3 4" key="1">
    <citation type="submission" date="2018-11" db="EMBL/GenBank/DDBJ databases">
        <title>Sequencing the genomes of 1000 actinobacteria strains.</title>
        <authorList>
            <person name="Klenk H.-P."/>
        </authorList>
    </citation>
    <scope>NUCLEOTIDE SEQUENCE [LARGE SCALE GENOMIC DNA]</scope>
    <source>
        <strain evidence="3 4">DSM 10546</strain>
    </source>
</reference>
<accession>A0A3N1ZT74</accession>
<evidence type="ECO:0000259" key="2">
    <source>
        <dbReference type="Pfam" id="PF02371"/>
    </source>
</evidence>
<dbReference type="NCBIfam" id="NF033542">
    <property type="entry name" value="transpos_IS110"/>
    <property type="match status" value="1"/>
</dbReference>
<organism evidence="3 4">
    <name type="scientific">Luteococcus japonicus</name>
    <dbReference type="NCBI Taxonomy" id="33984"/>
    <lineage>
        <taxon>Bacteria</taxon>
        <taxon>Bacillati</taxon>
        <taxon>Actinomycetota</taxon>
        <taxon>Actinomycetes</taxon>
        <taxon>Propionibacteriales</taxon>
        <taxon>Propionibacteriaceae</taxon>
        <taxon>Luteococcus</taxon>
    </lineage>
</organism>
<feature type="domain" description="Transposase IS116/IS110/IS902 C-terminal" evidence="2">
    <location>
        <begin position="273"/>
        <end position="356"/>
    </location>
</feature>
<dbReference type="AlphaFoldDB" id="A0A3N1ZT74"/>
<evidence type="ECO:0000313" key="4">
    <source>
        <dbReference type="Proteomes" id="UP000275749"/>
    </source>
</evidence>
<name>A0A3N1ZT74_9ACTN</name>
<proteinExistence type="predicted"/>
<comment type="caution">
    <text evidence="3">The sequence shown here is derived from an EMBL/GenBank/DDBJ whole genome shotgun (WGS) entry which is preliminary data.</text>
</comment>
<gene>
    <name evidence="3" type="ORF">EDD41_0473</name>
</gene>
<dbReference type="Pfam" id="PF01548">
    <property type="entry name" value="DEDD_Tnp_IS110"/>
    <property type="match status" value="1"/>
</dbReference>